<name>A0A1I7YJ04_9BILA</name>
<organism evidence="1 2">
    <name type="scientific">Steinernema glaseri</name>
    <dbReference type="NCBI Taxonomy" id="37863"/>
    <lineage>
        <taxon>Eukaryota</taxon>
        <taxon>Metazoa</taxon>
        <taxon>Ecdysozoa</taxon>
        <taxon>Nematoda</taxon>
        <taxon>Chromadorea</taxon>
        <taxon>Rhabditida</taxon>
        <taxon>Tylenchina</taxon>
        <taxon>Panagrolaimomorpha</taxon>
        <taxon>Strongyloidoidea</taxon>
        <taxon>Steinernematidae</taxon>
        <taxon>Steinernema</taxon>
    </lineage>
</organism>
<dbReference type="WBParaSite" id="L893_g16600.t1">
    <property type="protein sequence ID" value="L893_g16600.t1"/>
    <property type="gene ID" value="L893_g16600"/>
</dbReference>
<sequence length="84" mass="9710">MWSRMKPQMWFGDDLLVADDSRTNLQHRLALYKCAGQSRDRAKRAVDFCQFVEPQWKLLREGALTASESRAVNQSNWNGVHNGD</sequence>
<evidence type="ECO:0000313" key="2">
    <source>
        <dbReference type="WBParaSite" id="L893_g16600.t1"/>
    </source>
</evidence>
<protein>
    <submittedName>
        <fullName evidence="2">Transposase</fullName>
    </submittedName>
</protein>
<evidence type="ECO:0000313" key="1">
    <source>
        <dbReference type="Proteomes" id="UP000095287"/>
    </source>
</evidence>
<reference evidence="2" key="1">
    <citation type="submission" date="2016-11" db="UniProtKB">
        <authorList>
            <consortium name="WormBaseParasite"/>
        </authorList>
    </citation>
    <scope>IDENTIFICATION</scope>
</reference>
<dbReference type="Proteomes" id="UP000095287">
    <property type="component" value="Unplaced"/>
</dbReference>
<dbReference type="AlphaFoldDB" id="A0A1I7YJ04"/>
<keyword evidence="1" id="KW-1185">Reference proteome</keyword>
<accession>A0A1I7YJ04</accession>
<proteinExistence type="predicted"/>